<dbReference type="STRING" id="68214.AVL59_15475"/>
<dbReference type="InterPro" id="IPR027417">
    <property type="entry name" value="P-loop_NTPase"/>
</dbReference>
<dbReference type="Proteomes" id="UP001519309">
    <property type="component" value="Unassembled WGS sequence"/>
</dbReference>
<dbReference type="PANTHER" id="PTHR16305">
    <property type="entry name" value="TESTICULAR SOLUBLE ADENYLYL CYCLASE"/>
    <property type="match status" value="1"/>
</dbReference>
<dbReference type="SMART" id="SM00421">
    <property type="entry name" value="HTH_LUXR"/>
    <property type="match status" value="1"/>
</dbReference>
<organism evidence="4 6">
    <name type="scientific">Streptomyces griseochromogenes</name>
    <dbReference type="NCBI Taxonomy" id="68214"/>
    <lineage>
        <taxon>Bacteria</taxon>
        <taxon>Bacillati</taxon>
        <taxon>Actinomycetota</taxon>
        <taxon>Actinomycetes</taxon>
        <taxon>Kitasatosporales</taxon>
        <taxon>Streptomycetaceae</taxon>
        <taxon>Streptomyces</taxon>
    </lineage>
</organism>
<dbReference type="PROSITE" id="PS50043">
    <property type="entry name" value="HTH_LUXR_2"/>
    <property type="match status" value="1"/>
</dbReference>
<sequence>MLLAERDHELSVLRRLFRASADLDQIAIISGPVGSGKTALLHEFVDEAREKGALLLTAGQSRGDEAMTCGVLQQLLDCAATDTATQDAFDCLLCKLADSFTQAPVPSPSELSPALRAISEKLVTISAERPLVLIIDDLQFADSPSLHSIPHLLRRMSGRPLMLVLVDQGLTPSPQAETLDKLSFRARATRIALAPLSEAGVGQMVATELGGSVERPELVSRFYDASGGSPLLVKALIDDYRISSKVGIDNDPAQHMSGSSFVNAALSCLRRCGPAYLSVASAIAILGKYSALNLISSILGLEVEEVSVLVRELTISGLLWQGTFRSPGITAAVLQTLPHRQRAKMHRDAALLLWRDTGDAGRAADHLIRSGNVPEAQWELQALHKSAQDALNEAKYRRAAQLLEAAGEISSGSGESGHTTAELTRVTWQIDPILGCAHVPDLIEAFWRGDLTVGHASELVGYLLWDGKHSLAEEIIRHLDQRSQSFSAREQATFRLCKTRLSSFWPGIIEPSCAASLAEQGVSSVTEPWQAQAAQALARILRGIPLDGTCTEPEQLLRTTQVDLATMQALCCLLYMEKNERVEHWCELLLHKHTDLEARTWRAMLSSIRATAAVRRGDLTTAMHAARSALEEISEKSWGGAVAHPRSSLLLAAVRLGHRAEAERIVQRSVPEDAFHCRSGLHYLHARGHYFLGMSQPQAALADFETCGDLIRGWGMDRPSLVPWRTDLAEAHLLMGNRSTAARLADAQLECDRGGSPRTSGVALRVLAASGEPRERVARSEQAVDMLRRSGDQFEYARAIAELAQAYRAAGDARRARRASSTARQIAARGQFLSFLPEESDGIQPAEPPAEPVADHSIDRLTEQERRVLTLAARGHSNREIAKRLFVTISTVEQHLTNSYRKLNIKSRVDIPLSI</sequence>
<evidence type="ECO:0000313" key="7">
    <source>
        <dbReference type="Proteomes" id="UP001519309"/>
    </source>
</evidence>
<gene>
    <name evidence="4" type="ORF">AVL59_15475</name>
    <name evidence="5" type="ORF">J2Z21_009701</name>
</gene>
<dbReference type="Gene3D" id="3.40.50.300">
    <property type="entry name" value="P-loop containing nucleotide triphosphate hydrolases"/>
    <property type="match status" value="1"/>
</dbReference>
<dbReference type="Gene3D" id="1.25.40.10">
    <property type="entry name" value="Tetratricopeptide repeat domain"/>
    <property type="match status" value="1"/>
</dbReference>
<dbReference type="InterPro" id="IPR011990">
    <property type="entry name" value="TPR-like_helical_dom_sf"/>
</dbReference>
<dbReference type="GO" id="GO:0005524">
    <property type="term" value="F:ATP binding"/>
    <property type="evidence" value="ECO:0007669"/>
    <property type="project" value="UniProtKB-KW"/>
</dbReference>
<keyword evidence="1" id="KW-0547">Nucleotide-binding</keyword>
<dbReference type="PROSITE" id="PS00622">
    <property type="entry name" value="HTH_LUXR_1"/>
    <property type="match status" value="1"/>
</dbReference>
<dbReference type="CDD" id="cd06170">
    <property type="entry name" value="LuxR_C_like"/>
    <property type="match status" value="1"/>
</dbReference>
<evidence type="ECO:0000256" key="1">
    <source>
        <dbReference type="ARBA" id="ARBA00022741"/>
    </source>
</evidence>
<dbReference type="RefSeq" id="WP_067304233.1">
    <property type="nucleotide sequence ID" value="NZ_CP016279.1"/>
</dbReference>
<keyword evidence="7" id="KW-1185">Reference proteome</keyword>
<dbReference type="OrthoDB" id="3178131at2"/>
<dbReference type="GO" id="GO:0005737">
    <property type="term" value="C:cytoplasm"/>
    <property type="evidence" value="ECO:0007669"/>
    <property type="project" value="TreeGrafter"/>
</dbReference>
<dbReference type="GO" id="GO:0003677">
    <property type="term" value="F:DNA binding"/>
    <property type="evidence" value="ECO:0007669"/>
    <property type="project" value="UniProtKB-KW"/>
</dbReference>
<evidence type="ECO:0000313" key="5">
    <source>
        <dbReference type="EMBL" id="MBP2056682.1"/>
    </source>
</evidence>
<dbReference type="GO" id="GO:0006355">
    <property type="term" value="P:regulation of DNA-templated transcription"/>
    <property type="evidence" value="ECO:0007669"/>
    <property type="project" value="InterPro"/>
</dbReference>
<protein>
    <submittedName>
        <fullName evidence="5">DNA-binding NarL/FixJ family response regulator</fullName>
    </submittedName>
</protein>
<evidence type="ECO:0000259" key="3">
    <source>
        <dbReference type="PROSITE" id="PS50043"/>
    </source>
</evidence>
<keyword evidence="5" id="KW-0238">DNA-binding</keyword>
<reference evidence="4 6" key="1">
    <citation type="submission" date="2016-06" db="EMBL/GenBank/DDBJ databases">
        <title>Complete genome sequence of Streptomyces griseochromogenes ATCC 14511, the Blasticidin S producer.</title>
        <authorList>
            <person name="Wu L."/>
        </authorList>
    </citation>
    <scope>NUCLEOTIDE SEQUENCE [LARGE SCALE GENOMIC DNA]</scope>
    <source>
        <strain evidence="4 6">ATCC 14511</strain>
    </source>
</reference>
<dbReference type="EMBL" id="CP016279">
    <property type="protein sequence ID" value="ANP50835.1"/>
    <property type="molecule type" value="Genomic_DNA"/>
</dbReference>
<dbReference type="SUPFAM" id="SSF46894">
    <property type="entry name" value="C-terminal effector domain of the bipartite response regulators"/>
    <property type="match status" value="1"/>
</dbReference>
<dbReference type="Proteomes" id="UP000092659">
    <property type="component" value="Chromosome"/>
</dbReference>
<dbReference type="InterPro" id="IPR000792">
    <property type="entry name" value="Tscrpt_reg_LuxR_C"/>
</dbReference>
<accession>A0A1B1AWB4</accession>
<dbReference type="InterPro" id="IPR041664">
    <property type="entry name" value="AAA_16"/>
</dbReference>
<dbReference type="Gene3D" id="1.10.10.10">
    <property type="entry name" value="Winged helix-like DNA-binding domain superfamily/Winged helix DNA-binding domain"/>
    <property type="match status" value="1"/>
</dbReference>
<feature type="domain" description="HTH luxR-type" evidence="3">
    <location>
        <begin position="854"/>
        <end position="915"/>
    </location>
</feature>
<name>A0A1B1AWB4_9ACTN</name>
<dbReference type="Pfam" id="PF13191">
    <property type="entry name" value="AAA_16"/>
    <property type="match status" value="1"/>
</dbReference>
<evidence type="ECO:0000256" key="2">
    <source>
        <dbReference type="ARBA" id="ARBA00022840"/>
    </source>
</evidence>
<dbReference type="PRINTS" id="PR00038">
    <property type="entry name" value="HTHLUXR"/>
</dbReference>
<dbReference type="InterPro" id="IPR036388">
    <property type="entry name" value="WH-like_DNA-bd_sf"/>
</dbReference>
<reference evidence="5 7" key="2">
    <citation type="submission" date="2021-03" db="EMBL/GenBank/DDBJ databases">
        <title>Genomic Encyclopedia of Type Strains, Phase IV (KMG-IV): sequencing the most valuable type-strain genomes for metagenomic binning, comparative biology and taxonomic classification.</title>
        <authorList>
            <person name="Goeker M."/>
        </authorList>
    </citation>
    <scope>NUCLEOTIDE SEQUENCE [LARGE SCALE GENOMIC DNA]</scope>
    <source>
        <strain evidence="5 7">DSM 40499</strain>
    </source>
</reference>
<keyword evidence="2" id="KW-0067">ATP-binding</keyword>
<dbReference type="Pfam" id="PF00196">
    <property type="entry name" value="GerE"/>
    <property type="match status" value="1"/>
</dbReference>
<dbReference type="InterPro" id="IPR016032">
    <property type="entry name" value="Sig_transdc_resp-reg_C-effctor"/>
</dbReference>
<dbReference type="EMBL" id="JAGGLP010000057">
    <property type="protein sequence ID" value="MBP2056682.1"/>
    <property type="molecule type" value="Genomic_DNA"/>
</dbReference>
<dbReference type="AlphaFoldDB" id="A0A1B1AWB4"/>
<evidence type="ECO:0000313" key="6">
    <source>
        <dbReference type="Proteomes" id="UP000092659"/>
    </source>
</evidence>
<proteinExistence type="predicted"/>
<dbReference type="KEGG" id="sgs:AVL59_15475"/>
<dbReference type="GO" id="GO:0004016">
    <property type="term" value="F:adenylate cyclase activity"/>
    <property type="evidence" value="ECO:0007669"/>
    <property type="project" value="TreeGrafter"/>
</dbReference>
<evidence type="ECO:0000313" key="4">
    <source>
        <dbReference type="EMBL" id="ANP50835.1"/>
    </source>
</evidence>
<dbReference type="SUPFAM" id="SSF52540">
    <property type="entry name" value="P-loop containing nucleoside triphosphate hydrolases"/>
    <property type="match status" value="1"/>
</dbReference>
<dbReference type="SUPFAM" id="SSF48452">
    <property type="entry name" value="TPR-like"/>
    <property type="match status" value="1"/>
</dbReference>
<dbReference type="PANTHER" id="PTHR16305:SF35">
    <property type="entry name" value="TRANSCRIPTIONAL ACTIVATOR DOMAIN"/>
    <property type="match status" value="1"/>
</dbReference>